<dbReference type="AlphaFoldDB" id="A0A4R6J3E3"/>
<evidence type="ECO:0000259" key="12">
    <source>
        <dbReference type="Pfam" id="PF00912"/>
    </source>
</evidence>
<feature type="domain" description="Glycosyl transferase family 51" evidence="12">
    <location>
        <begin position="50"/>
        <end position="226"/>
    </location>
</feature>
<keyword evidence="5 11" id="KW-0812">Transmembrane</keyword>
<dbReference type="NCBIfam" id="TIGR02070">
    <property type="entry name" value="mono_pep_trsgly"/>
    <property type="match status" value="1"/>
</dbReference>
<keyword evidence="1 11" id="KW-1003">Cell membrane</keyword>
<organism evidence="13 14">
    <name type="scientific">Sediminibacterium goheungense</name>
    <dbReference type="NCBI Taxonomy" id="1086393"/>
    <lineage>
        <taxon>Bacteria</taxon>
        <taxon>Pseudomonadati</taxon>
        <taxon>Bacteroidota</taxon>
        <taxon>Chitinophagia</taxon>
        <taxon>Chitinophagales</taxon>
        <taxon>Chitinophagaceae</taxon>
        <taxon>Sediminibacterium</taxon>
    </lineage>
</organism>
<comment type="subcellular location">
    <subcellularLocation>
        <location evidence="11">Cell membrane</location>
        <topology evidence="11">Single-pass membrane protein</topology>
    </subcellularLocation>
</comment>
<evidence type="ECO:0000256" key="4">
    <source>
        <dbReference type="ARBA" id="ARBA00022679"/>
    </source>
</evidence>
<gene>
    <name evidence="11" type="primary">mtgA</name>
    <name evidence="13" type="ORF">BC659_1390</name>
</gene>
<evidence type="ECO:0000313" key="14">
    <source>
        <dbReference type="Proteomes" id="UP000295741"/>
    </source>
</evidence>
<evidence type="ECO:0000256" key="1">
    <source>
        <dbReference type="ARBA" id="ARBA00022475"/>
    </source>
</evidence>
<dbReference type="InterPro" id="IPR036950">
    <property type="entry name" value="PBP_transglycosylase"/>
</dbReference>
<dbReference type="GO" id="GO:0071555">
    <property type="term" value="P:cell wall organization"/>
    <property type="evidence" value="ECO:0007669"/>
    <property type="project" value="UniProtKB-KW"/>
</dbReference>
<dbReference type="GO" id="GO:0008360">
    <property type="term" value="P:regulation of cell shape"/>
    <property type="evidence" value="ECO:0007669"/>
    <property type="project" value="UniProtKB-KW"/>
</dbReference>
<dbReference type="UniPathway" id="UPA00219"/>
<comment type="similarity">
    <text evidence="11">Belongs to the glycosyltransferase 51 family.</text>
</comment>
<sequence length="241" mass="27717">MTQKISPIKRIWRFICRTSLWLFLTSLVYIIICRWVMPPITITQLSNSFSYGLKRDYISWKKLPYNLKLAAIASEDQTFPDHGGFDWDAIERSMKPKKKGKKTKIPLGGGASTITQQTAKNVFLWQAGGITKYIRKVPELYFTKMIEWIWGKQRILEVYLNVIEMGPGVFGAEAAARKYFGKPAAQLSRAEAAMIIASLPNPKKFLPKPMSRRVAWRYPQILKQMQNIEDDPDLQALLKSE</sequence>
<dbReference type="GO" id="GO:0009252">
    <property type="term" value="P:peptidoglycan biosynthetic process"/>
    <property type="evidence" value="ECO:0007669"/>
    <property type="project" value="UniProtKB-UniRule"/>
</dbReference>
<comment type="pathway">
    <text evidence="11">Cell wall biogenesis; peptidoglycan biosynthesis.</text>
</comment>
<dbReference type="OrthoDB" id="9766909at2"/>
<name>A0A4R6J3E3_9BACT</name>
<dbReference type="Gene3D" id="1.10.3810.10">
    <property type="entry name" value="Biosynthetic peptidoglycan transglycosylase-like"/>
    <property type="match status" value="1"/>
</dbReference>
<dbReference type="Pfam" id="PF00912">
    <property type="entry name" value="Transgly"/>
    <property type="match status" value="1"/>
</dbReference>
<evidence type="ECO:0000256" key="11">
    <source>
        <dbReference type="HAMAP-Rule" id="MF_00766"/>
    </source>
</evidence>
<dbReference type="HAMAP" id="MF_00766">
    <property type="entry name" value="PGT_MtgA"/>
    <property type="match status" value="1"/>
</dbReference>
<dbReference type="InterPro" id="IPR011812">
    <property type="entry name" value="Pep_trsgly"/>
</dbReference>
<keyword evidence="8 11" id="KW-1133">Transmembrane helix</keyword>
<keyword evidence="6 11" id="KW-0133">Cell shape</keyword>
<feature type="transmembrane region" description="Helical" evidence="11">
    <location>
        <begin position="20"/>
        <end position="37"/>
    </location>
</feature>
<keyword evidence="4 11" id="KW-0808">Transferase</keyword>
<reference evidence="13 14" key="1">
    <citation type="submission" date="2019-03" db="EMBL/GenBank/DDBJ databases">
        <title>Genomic Encyclopedia of Archaeal and Bacterial Type Strains, Phase II (KMG-II): from individual species to whole genera.</title>
        <authorList>
            <person name="Goeker M."/>
        </authorList>
    </citation>
    <scope>NUCLEOTIDE SEQUENCE [LARGE SCALE GENOMIC DNA]</scope>
    <source>
        <strain evidence="13 14">DSM 28323</strain>
    </source>
</reference>
<keyword evidence="7 11" id="KW-0573">Peptidoglycan synthesis</keyword>
<keyword evidence="10 11" id="KW-0961">Cell wall biogenesis/degradation</keyword>
<dbReference type="InterPro" id="IPR001264">
    <property type="entry name" value="Glyco_trans_51"/>
</dbReference>
<evidence type="ECO:0000256" key="9">
    <source>
        <dbReference type="ARBA" id="ARBA00023136"/>
    </source>
</evidence>
<comment type="function">
    <text evidence="11">Peptidoglycan polymerase that catalyzes glycan chain elongation from lipid-linked precursors.</text>
</comment>
<evidence type="ECO:0000256" key="8">
    <source>
        <dbReference type="ARBA" id="ARBA00022989"/>
    </source>
</evidence>
<dbReference type="PANTHER" id="PTHR30400">
    <property type="entry name" value="MONOFUNCTIONAL BIOSYNTHETIC PEPTIDOGLYCAN TRANSGLYCOSYLASE"/>
    <property type="match status" value="1"/>
</dbReference>
<evidence type="ECO:0000256" key="5">
    <source>
        <dbReference type="ARBA" id="ARBA00022692"/>
    </source>
</evidence>
<accession>A0A4R6J3E3</accession>
<evidence type="ECO:0000256" key="2">
    <source>
        <dbReference type="ARBA" id="ARBA00022519"/>
    </source>
</evidence>
<evidence type="ECO:0000256" key="10">
    <source>
        <dbReference type="ARBA" id="ARBA00023316"/>
    </source>
</evidence>
<keyword evidence="14" id="KW-1185">Reference proteome</keyword>
<dbReference type="SUPFAM" id="SSF53955">
    <property type="entry name" value="Lysozyme-like"/>
    <property type="match status" value="1"/>
</dbReference>
<keyword evidence="2" id="KW-0997">Cell inner membrane</keyword>
<comment type="catalytic activity">
    <reaction evidence="11">
        <text>[GlcNAc-(1-&gt;4)-Mur2Ac(oyl-L-Ala-gamma-D-Glu-L-Lys-D-Ala-D-Ala)](n)-di-trans,octa-cis-undecaprenyl diphosphate + beta-D-GlcNAc-(1-&gt;4)-Mur2Ac(oyl-L-Ala-gamma-D-Glu-L-Lys-D-Ala-D-Ala)-di-trans,octa-cis-undecaprenyl diphosphate = [GlcNAc-(1-&gt;4)-Mur2Ac(oyl-L-Ala-gamma-D-Glu-L-Lys-D-Ala-D-Ala)](n+1)-di-trans,octa-cis-undecaprenyl diphosphate + di-trans,octa-cis-undecaprenyl diphosphate + H(+)</text>
        <dbReference type="Rhea" id="RHEA:23708"/>
        <dbReference type="Rhea" id="RHEA-COMP:9602"/>
        <dbReference type="Rhea" id="RHEA-COMP:9603"/>
        <dbReference type="ChEBI" id="CHEBI:15378"/>
        <dbReference type="ChEBI" id="CHEBI:58405"/>
        <dbReference type="ChEBI" id="CHEBI:60033"/>
        <dbReference type="ChEBI" id="CHEBI:78435"/>
        <dbReference type="EC" id="2.4.99.28"/>
    </reaction>
</comment>
<protein>
    <recommendedName>
        <fullName evidence="11">Biosynthetic peptidoglycan transglycosylase</fullName>
        <ecNumber evidence="11">2.4.99.28</ecNumber>
    </recommendedName>
    <alternativeName>
        <fullName evidence="11">Glycan polymerase</fullName>
    </alternativeName>
    <alternativeName>
        <fullName evidence="11">Peptidoglycan glycosyltransferase MtgA</fullName>
        <shortName evidence="11">PGT</shortName>
    </alternativeName>
</protein>
<evidence type="ECO:0000256" key="6">
    <source>
        <dbReference type="ARBA" id="ARBA00022960"/>
    </source>
</evidence>
<dbReference type="PANTHER" id="PTHR30400:SF0">
    <property type="entry name" value="BIOSYNTHETIC PEPTIDOGLYCAN TRANSGLYCOSYLASE"/>
    <property type="match status" value="1"/>
</dbReference>
<evidence type="ECO:0000313" key="13">
    <source>
        <dbReference type="EMBL" id="TDO29301.1"/>
    </source>
</evidence>
<proteinExistence type="inferred from homology"/>
<dbReference type="EMBL" id="SNWP01000010">
    <property type="protein sequence ID" value="TDO29301.1"/>
    <property type="molecule type" value="Genomic_DNA"/>
</dbReference>
<dbReference type="RefSeq" id="WP_133473899.1">
    <property type="nucleotide sequence ID" value="NZ_SNWP01000010.1"/>
</dbReference>
<dbReference type="GO" id="GO:0009274">
    <property type="term" value="C:peptidoglycan-based cell wall"/>
    <property type="evidence" value="ECO:0007669"/>
    <property type="project" value="InterPro"/>
</dbReference>
<evidence type="ECO:0000256" key="3">
    <source>
        <dbReference type="ARBA" id="ARBA00022676"/>
    </source>
</evidence>
<keyword evidence="3 11" id="KW-0328">Glycosyltransferase</keyword>
<dbReference type="GO" id="GO:0008955">
    <property type="term" value="F:peptidoglycan glycosyltransferase activity"/>
    <property type="evidence" value="ECO:0007669"/>
    <property type="project" value="UniProtKB-UniRule"/>
</dbReference>
<dbReference type="InterPro" id="IPR023346">
    <property type="entry name" value="Lysozyme-like_dom_sf"/>
</dbReference>
<dbReference type="GO" id="GO:0005886">
    <property type="term" value="C:plasma membrane"/>
    <property type="evidence" value="ECO:0007669"/>
    <property type="project" value="UniProtKB-SubCell"/>
</dbReference>
<comment type="caution">
    <text evidence="13">The sequence shown here is derived from an EMBL/GenBank/DDBJ whole genome shotgun (WGS) entry which is preliminary data.</text>
</comment>
<dbReference type="GO" id="GO:0016763">
    <property type="term" value="F:pentosyltransferase activity"/>
    <property type="evidence" value="ECO:0007669"/>
    <property type="project" value="InterPro"/>
</dbReference>
<dbReference type="Proteomes" id="UP000295741">
    <property type="component" value="Unassembled WGS sequence"/>
</dbReference>
<evidence type="ECO:0000256" key="7">
    <source>
        <dbReference type="ARBA" id="ARBA00022984"/>
    </source>
</evidence>
<keyword evidence="9 11" id="KW-0472">Membrane</keyword>
<dbReference type="EC" id="2.4.99.28" evidence="11"/>